<reference evidence="3" key="1">
    <citation type="submission" date="2020-08" db="EMBL/GenBank/DDBJ databases">
        <title>Paracoccus amoyensis sp. nov., isolated from the surface seawater at coast of Xiamen, Fujian.</title>
        <authorList>
            <person name="Lyu L."/>
        </authorList>
    </citation>
    <scope>NUCLEOTIDE SEQUENCE</scope>
    <source>
        <strain evidence="3">11-3</strain>
    </source>
</reference>
<dbReference type="EMBL" id="JACOQL010000001">
    <property type="protein sequence ID" value="MBC9245193.1"/>
    <property type="molecule type" value="Genomic_DNA"/>
</dbReference>
<dbReference type="RefSeq" id="WP_187791619.1">
    <property type="nucleotide sequence ID" value="NZ_JACOQL010000001.1"/>
</dbReference>
<dbReference type="InterPro" id="IPR036909">
    <property type="entry name" value="Cyt_c-like_dom_sf"/>
</dbReference>
<keyword evidence="4" id="KW-1185">Reference proteome</keyword>
<dbReference type="SUPFAM" id="SSF46626">
    <property type="entry name" value="Cytochrome c"/>
    <property type="match status" value="1"/>
</dbReference>
<accession>A0A926G5Z3</accession>
<feature type="region of interest" description="Disordered" evidence="1">
    <location>
        <begin position="33"/>
        <end position="67"/>
    </location>
</feature>
<feature type="signal peptide" evidence="2">
    <location>
        <begin position="1"/>
        <end position="22"/>
    </location>
</feature>
<sequence>MRAITKAVIALALLAGPADAQARPDPMRDASLQAGTISQTDPMVALRAPTEAAPDGPAANAELGGLPDAPGAEETYYQCVACHSTDIIKQQRITDARWDELWQWMVEEQGMFEPDPETRDVILAYLKTQFSSER</sequence>
<evidence type="ECO:0000313" key="3">
    <source>
        <dbReference type="EMBL" id="MBC9245193.1"/>
    </source>
</evidence>
<comment type="caution">
    <text evidence="3">The sequence shown here is derived from an EMBL/GenBank/DDBJ whole genome shotgun (WGS) entry which is preliminary data.</text>
</comment>
<dbReference type="AlphaFoldDB" id="A0A926G5Z3"/>
<feature type="chain" id="PRO_5037334168" evidence="2">
    <location>
        <begin position="23"/>
        <end position="134"/>
    </location>
</feature>
<dbReference type="Proteomes" id="UP000608594">
    <property type="component" value="Unassembled WGS sequence"/>
</dbReference>
<proteinExistence type="predicted"/>
<name>A0A926G5Z3_9RHOB</name>
<organism evidence="3 4">
    <name type="scientific">Paracoccus amoyensis</name>
    <dbReference type="NCBI Taxonomy" id="2760093"/>
    <lineage>
        <taxon>Bacteria</taxon>
        <taxon>Pseudomonadati</taxon>
        <taxon>Pseudomonadota</taxon>
        <taxon>Alphaproteobacteria</taxon>
        <taxon>Rhodobacterales</taxon>
        <taxon>Paracoccaceae</taxon>
        <taxon>Paracoccus</taxon>
    </lineage>
</organism>
<dbReference type="GO" id="GO:0009055">
    <property type="term" value="F:electron transfer activity"/>
    <property type="evidence" value="ECO:0007669"/>
    <property type="project" value="InterPro"/>
</dbReference>
<dbReference type="Gene3D" id="1.10.760.10">
    <property type="entry name" value="Cytochrome c-like domain"/>
    <property type="match status" value="1"/>
</dbReference>
<evidence type="ECO:0000313" key="4">
    <source>
        <dbReference type="Proteomes" id="UP000608594"/>
    </source>
</evidence>
<keyword evidence="2" id="KW-0732">Signal</keyword>
<protein>
    <submittedName>
        <fullName evidence="3">Cytochrome C-552</fullName>
    </submittedName>
</protein>
<evidence type="ECO:0000256" key="2">
    <source>
        <dbReference type="SAM" id="SignalP"/>
    </source>
</evidence>
<dbReference type="GO" id="GO:0020037">
    <property type="term" value="F:heme binding"/>
    <property type="evidence" value="ECO:0007669"/>
    <property type="project" value="InterPro"/>
</dbReference>
<evidence type="ECO:0000256" key="1">
    <source>
        <dbReference type="SAM" id="MobiDB-lite"/>
    </source>
</evidence>
<gene>
    <name evidence="3" type="ORF">H4P12_00340</name>
</gene>